<dbReference type="PANTHER" id="PTHR11092:SF0">
    <property type="entry name" value="EPIMERASE FAMILY PROTEIN SDR39U1"/>
    <property type="match status" value="1"/>
</dbReference>
<organism evidence="4 5">
    <name type="scientific">Synoicihabitans lomoniglobus</name>
    <dbReference type="NCBI Taxonomy" id="2909285"/>
    <lineage>
        <taxon>Bacteria</taxon>
        <taxon>Pseudomonadati</taxon>
        <taxon>Verrucomicrobiota</taxon>
        <taxon>Opitutia</taxon>
        <taxon>Opitutales</taxon>
        <taxon>Opitutaceae</taxon>
        <taxon>Synoicihabitans</taxon>
    </lineage>
</organism>
<dbReference type="InterPro" id="IPR023393">
    <property type="entry name" value="START-like_dom_sf"/>
</dbReference>
<evidence type="ECO:0000256" key="1">
    <source>
        <dbReference type="ARBA" id="ARBA00009353"/>
    </source>
</evidence>
<dbReference type="RefSeq" id="WP_330928137.1">
    <property type="nucleotide sequence ID" value="NZ_CP119075.1"/>
</dbReference>
<dbReference type="EMBL" id="CP119075">
    <property type="protein sequence ID" value="WED67288.1"/>
    <property type="molecule type" value="Genomic_DNA"/>
</dbReference>
<dbReference type="SUPFAM" id="SSF55961">
    <property type="entry name" value="Bet v1-like"/>
    <property type="match status" value="1"/>
</dbReference>
<dbReference type="Gene3D" id="3.30.530.20">
    <property type="match status" value="1"/>
</dbReference>
<gene>
    <name evidence="4" type="ORF">PXH66_10545</name>
</gene>
<dbReference type="PANTHER" id="PTHR11092">
    <property type="entry name" value="SUGAR NUCLEOTIDE EPIMERASE RELATED"/>
    <property type="match status" value="1"/>
</dbReference>
<dbReference type="AlphaFoldDB" id="A0AAF0I5D0"/>
<dbReference type="InterPro" id="IPR010099">
    <property type="entry name" value="SDR39U1"/>
</dbReference>
<dbReference type="NCBIfam" id="TIGR01777">
    <property type="entry name" value="yfcH"/>
    <property type="match status" value="1"/>
</dbReference>
<dbReference type="Pfam" id="PF10604">
    <property type="entry name" value="Polyketide_cyc2"/>
    <property type="match status" value="1"/>
</dbReference>
<dbReference type="InterPro" id="IPR013549">
    <property type="entry name" value="DUF1731"/>
</dbReference>
<dbReference type="InterPro" id="IPR019587">
    <property type="entry name" value="Polyketide_cyclase/dehydratase"/>
</dbReference>
<feature type="domain" description="NAD-dependent epimerase/dehydratase" evidence="2">
    <location>
        <begin position="158"/>
        <end position="367"/>
    </location>
</feature>
<dbReference type="Pfam" id="PF01370">
    <property type="entry name" value="Epimerase"/>
    <property type="match status" value="1"/>
</dbReference>
<feature type="domain" description="DUF1731" evidence="3">
    <location>
        <begin position="402"/>
        <end position="449"/>
    </location>
</feature>
<dbReference type="Pfam" id="PF08338">
    <property type="entry name" value="DUF1731"/>
    <property type="match status" value="1"/>
</dbReference>
<dbReference type="InterPro" id="IPR036291">
    <property type="entry name" value="NAD(P)-bd_dom_sf"/>
</dbReference>
<keyword evidence="5" id="KW-1185">Reference proteome</keyword>
<evidence type="ECO:0000259" key="3">
    <source>
        <dbReference type="Pfam" id="PF08338"/>
    </source>
</evidence>
<dbReference type="InterPro" id="IPR001509">
    <property type="entry name" value="Epimerase_deHydtase"/>
</dbReference>
<sequence>MSERFQRSVRIARSPAEVFAWHERDGAFERLTPPWEKVKVQASGGGIRDGGRVELKSKIGPMWLSWTVKHFDYREGELFCDRQISGPFAQWEHRHRFESDGAGGCVLTDDITYELPGGKIGAKAANFVAARLDRLFTYRHAVTKADLEIAPARTGRAVISGASGLIGRALVTFLRTQGWTVDRLVRRPAKAPDEISWDPVRTTVNWPSEYACDAIIHLAGAGIADGRWTQERREQIGRSRIEGTRTLVGAMRQLATLPRVFVSGSAIGIYGDRGDTLLDETSPRGEGFLADVCHEWEAEAESAATLGVRTVKLRTGLVLTPAGGALGKMLPLFQLGLGGPMGGGRHWQSWVTLDDWLRVCRHVIETDDIRGPVNVVASEPVRQRDLANVLGAVLNRPAMLSAPGGVLRLAFGQMADEALLASTRAHSAVLADTGISFLHPTLEKGLRHVLGKSSTQP</sequence>
<accession>A0AAF0I5D0</accession>
<evidence type="ECO:0000313" key="5">
    <source>
        <dbReference type="Proteomes" id="UP001218638"/>
    </source>
</evidence>
<dbReference type="CDD" id="cd07820">
    <property type="entry name" value="SRPBCC_3"/>
    <property type="match status" value="1"/>
</dbReference>
<reference evidence="4" key="1">
    <citation type="submission" date="2023-03" db="EMBL/GenBank/DDBJ databases">
        <title>Lomoglobus Profundus gen. nov., sp. nov., a novel member of the phylum Verrucomicrobia, isolated from deep-marine sediment of South China Sea.</title>
        <authorList>
            <person name="Ahmad T."/>
            <person name="Ishaq S.E."/>
            <person name="Wang F."/>
        </authorList>
    </citation>
    <scope>NUCLEOTIDE SEQUENCE</scope>
    <source>
        <strain evidence="4">LMO-M01</strain>
    </source>
</reference>
<proteinExistence type="inferred from homology"/>
<protein>
    <submittedName>
        <fullName evidence="4">TIGR01777 family oxidoreductase</fullName>
    </submittedName>
</protein>
<name>A0AAF0I5D0_9BACT</name>
<comment type="similarity">
    <text evidence="1">Belongs to the NAD(P)-dependent epimerase/dehydratase family. SDR39U1 subfamily.</text>
</comment>
<dbReference type="KEGG" id="slom:PXH66_10545"/>
<evidence type="ECO:0000259" key="2">
    <source>
        <dbReference type="Pfam" id="PF01370"/>
    </source>
</evidence>
<dbReference type="Proteomes" id="UP001218638">
    <property type="component" value="Chromosome"/>
</dbReference>
<evidence type="ECO:0000313" key="4">
    <source>
        <dbReference type="EMBL" id="WED67288.1"/>
    </source>
</evidence>
<dbReference type="Gene3D" id="3.40.50.720">
    <property type="entry name" value="NAD(P)-binding Rossmann-like Domain"/>
    <property type="match status" value="1"/>
</dbReference>
<dbReference type="SUPFAM" id="SSF51735">
    <property type="entry name" value="NAD(P)-binding Rossmann-fold domains"/>
    <property type="match status" value="1"/>
</dbReference>